<protein>
    <recommendedName>
        <fullName evidence="2">Band 7 domain-containing protein</fullName>
    </recommendedName>
</protein>
<dbReference type="Gene3D" id="6.10.250.2090">
    <property type="match status" value="1"/>
</dbReference>
<name>A0A9W8LW47_9FUNG</name>
<evidence type="ECO:0000259" key="2">
    <source>
        <dbReference type="SMART" id="SM00244"/>
    </source>
</evidence>
<dbReference type="InterPro" id="IPR043202">
    <property type="entry name" value="Band-7_stomatin-like"/>
</dbReference>
<evidence type="ECO:0000313" key="3">
    <source>
        <dbReference type="EMBL" id="KAJ2807459.1"/>
    </source>
</evidence>
<dbReference type="Gene3D" id="3.30.479.30">
    <property type="entry name" value="Band 7 domain"/>
    <property type="match status" value="1"/>
</dbReference>
<evidence type="ECO:0000313" key="4">
    <source>
        <dbReference type="Proteomes" id="UP001140094"/>
    </source>
</evidence>
<dbReference type="EMBL" id="JANBUO010000106">
    <property type="protein sequence ID" value="KAJ2807459.1"/>
    <property type="molecule type" value="Genomic_DNA"/>
</dbReference>
<accession>A0A9W8LW47</accession>
<dbReference type="InterPro" id="IPR036013">
    <property type="entry name" value="Band_7/SPFH_dom_sf"/>
</dbReference>
<organism evidence="3 4">
    <name type="scientific">Coemansia guatemalensis</name>
    <dbReference type="NCBI Taxonomy" id="2761395"/>
    <lineage>
        <taxon>Eukaryota</taxon>
        <taxon>Fungi</taxon>
        <taxon>Fungi incertae sedis</taxon>
        <taxon>Zoopagomycota</taxon>
        <taxon>Kickxellomycotina</taxon>
        <taxon>Kickxellomycetes</taxon>
        <taxon>Kickxellales</taxon>
        <taxon>Kickxellaceae</taxon>
        <taxon>Coemansia</taxon>
    </lineage>
</organism>
<reference evidence="3" key="1">
    <citation type="submission" date="2022-07" db="EMBL/GenBank/DDBJ databases">
        <title>Phylogenomic reconstructions and comparative analyses of Kickxellomycotina fungi.</title>
        <authorList>
            <person name="Reynolds N.K."/>
            <person name="Stajich J.E."/>
            <person name="Barry K."/>
            <person name="Grigoriev I.V."/>
            <person name="Crous P."/>
            <person name="Smith M.E."/>
        </authorList>
    </citation>
    <scope>NUCLEOTIDE SEQUENCE</scope>
    <source>
        <strain evidence="3">NRRL 1565</strain>
    </source>
</reference>
<dbReference type="FunFam" id="3.30.479.30:FF:000004">
    <property type="entry name" value="Putative membrane protease family, stomatin"/>
    <property type="match status" value="1"/>
</dbReference>
<keyword evidence="4" id="KW-1185">Reference proteome</keyword>
<proteinExistence type="inferred from homology"/>
<comment type="caution">
    <text evidence="3">The sequence shown here is derived from an EMBL/GenBank/DDBJ whole genome shotgun (WGS) entry which is preliminary data.</text>
</comment>
<comment type="similarity">
    <text evidence="1">Belongs to the band 7/mec-2 family.</text>
</comment>
<dbReference type="PANTHER" id="PTHR10264:SF19">
    <property type="entry name" value="AT06885P-RELATED"/>
    <property type="match status" value="1"/>
</dbReference>
<dbReference type="InterPro" id="IPR001972">
    <property type="entry name" value="Stomatin_HflK_fam"/>
</dbReference>
<dbReference type="GO" id="GO:0005886">
    <property type="term" value="C:plasma membrane"/>
    <property type="evidence" value="ECO:0007669"/>
    <property type="project" value="InterPro"/>
</dbReference>
<dbReference type="Proteomes" id="UP001140094">
    <property type="component" value="Unassembled WGS sequence"/>
</dbReference>
<dbReference type="InterPro" id="IPR001107">
    <property type="entry name" value="Band_7"/>
</dbReference>
<gene>
    <name evidence="3" type="ORF">H4R20_001276</name>
</gene>
<dbReference type="SUPFAM" id="SSF117892">
    <property type="entry name" value="Band 7/SPFH domain"/>
    <property type="match status" value="1"/>
</dbReference>
<dbReference type="AlphaFoldDB" id="A0A9W8LW47"/>
<dbReference type="GO" id="GO:0098552">
    <property type="term" value="C:side of membrane"/>
    <property type="evidence" value="ECO:0007669"/>
    <property type="project" value="UniProtKB-ARBA"/>
</dbReference>
<dbReference type="PANTHER" id="PTHR10264">
    <property type="entry name" value="BAND 7 PROTEIN-RELATED"/>
    <property type="match status" value="1"/>
</dbReference>
<feature type="domain" description="Band 7" evidence="2">
    <location>
        <begin position="70"/>
        <end position="227"/>
    </location>
</feature>
<dbReference type="CDD" id="cd13437">
    <property type="entry name" value="SPFH_alloslipin"/>
    <property type="match status" value="1"/>
</dbReference>
<dbReference type="SMART" id="SM00244">
    <property type="entry name" value="PHB"/>
    <property type="match status" value="1"/>
</dbReference>
<sequence length="368" mass="39130">MATNNDANQFASALNGAQGYVPPAAPTYEVRKFAVTHPIKAENAYDRFMNGLGNFFGAFGQIPCCFCCPNPFKEVPQGNVALVSRFGRYYKTADPGLVNVNPLTEKAVFVDAKLQIAPITNLTIVTKDNVSVGIEAVLYWLVVDPYLATYGVSNVTQALIERTQTTLRAVLGGRDLQDLIENRNTIASAITEIIDKPAKAWGVSVESILIKDIGLSRELKESLSSAATQKRIGKSKVIQAQAEVDAAILMREAAEILNTPAAMQIRTLDSMVMMAKAADTKVLFVPVNQDYSNGSINAFGGAGSTLGINTVAPAQNPQGSNDGNLNVPAVTSNAYANNSGSPTVIPGSGNPIAQPVKDSVIYSQLAEM</sequence>
<dbReference type="OrthoDB" id="2105077at2759"/>
<evidence type="ECO:0000256" key="1">
    <source>
        <dbReference type="ARBA" id="ARBA00008164"/>
    </source>
</evidence>
<dbReference type="PRINTS" id="PR00721">
    <property type="entry name" value="STOMATIN"/>
</dbReference>
<dbReference type="Pfam" id="PF01145">
    <property type="entry name" value="Band_7"/>
    <property type="match status" value="1"/>
</dbReference>